<dbReference type="Proteomes" id="UP001597380">
    <property type="component" value="Unassembled WGS sequence"/>
</dbReference>
<dbReference type="SUPFAM" id="SSF51316">
    <property type="entry name" value="Mss4-like"/>
    <property type="match status" value="1"/>
</dbReference>
<dbReference type="PANTHER" id="PTHR28620:SF1">
    <property type="entry name" value="CENP-V_GFA DOMAIN-CONTAINING PROTEIN"/>
    <property type="match status" value="1"/>
</dbReference>
<proteinExistence type="inferred from homology"/>
<keyword evidence="2" id="KW-0479">Metal-binding</keyword>
<accession>A0ABW4XLW0</accession>
<evidence type="ECO:0000259" key="4">
    <source>
        <dbReference type="PROSITE" id="PS51891"/>
    </source>
</evidence>
<dbReference type="PANTHER" id="PTHR28620">
    <property type="entry name" value="CENTROMERE PROTEIN V"/>
    <property type="match status" value="1"/>
</dbReference>
<dbReference type="InterPro" id="IPR052355">
    <property type="entry name" value="CENP-V-like"/>
</dbReference>
<evidence type="ECO:0000313" key="5">
    <source>
        <dbReference type="EMBL" id="MFD2095423.1"/>
    </source>
</evidence>
<comment type="similarity">
    <text evidence="1">Belongs to the Gfa family.</text>
</comment>
<protein>
    <submittedName>
        <fullName evidence="5">GFA family protein</fullName>
    </submittedName>
</protein>
<dbReference type="PROSITE" id="PS51891">
    <property type="entry name" value="CENP_V_GFA"/>
    <property type="match status" value="1"/>
</dbReference>
<dbReference type="InterPro" id="IPR006913">
    <property type="entry name" value="CENP-V/GFA"/>
</dbReference>
<dbReference type="Gene3D" id="2.170.150.70">
    <property type="match status" value="1"/>
</dbReference>
<evidence type="ECO:0000256" key="3">
    <source>
        <dbReference type="ARBA" id="ARBA00022833"/>
    </source>
</evidence>
<reference evidence="6" key="1">
    <citation type="journal article" date="2019" name="Int. J. Syst. Evol. Microbiol.">
        <title>The Global Catalogue of Microorganisms (GCM) 10K type strain sequencing project: providing services to taxonomists for standard genome sequencing and annotation.</title>
        <authorList>
            <consortium name="The Broad Institute Genomics Platform"/>
            <consortium name="The Broad Institute Genome Sequencing Center for Infectious Disease"/>
            <person name="Wu L."/>
            <person name="Ma J."/>
        </authorList>
    </citation>
    <scope>NUCLEOTIDE SEQUENCE [LARGE SCALE GENOMIC DNA]</scope>
    <source>
        <strain evidence="6">CGMCC 1.10992</strain>
    </source>
</reference>
<keyword evidence="3" id="KW-0862">Zinc</keyword>
<dbReference type="InterPro" id="IPR011057">
    <property type="entry name" value="Mss4-like_sf"/>
</dbReference>
<dbReference type="Pfam" id="PF04828">
    <property type="entry name" value="GFA"/>
    <property type="match status" value="1"/>
</dbReference>
<organism evidence="5 6">
    <name type="scientific">Corallincola platygyrae</name>
    <dbReference type="NCBI Taxonomy" id="1193278"/>
    <lineage>
        <taxon>Bacteria</taxon>
        <taxon>Pseudomonadati</taxon>
        <taxon>Pseudomonadota</taxon>
        <taxon>Gammaproteobacteria</taxon>
        <taxon>Alteromonadales</taxon>
        <taxon>Psychromonadaceae</taxon>
        <taxon>Corallincola</taxon>
    </lineage>
</organism>
<dbReference type="EMBL" id="JBHUHT010000009">
    <property type="protein sequence ID" value="MFD2095423.1"/>
    <property type="molecule type" value="Genomic_DNA"/>
</dbReference>
<keyword evidence="6" id="KW-1185">Reference proteome</keyword>
<feature type="domain" description="CENP-V/GFA" evidence="4">
    <location>
        <begin position="3"/>
        <end position="112"/>
    </location>
</feature>
<evidence type="ECO:0000256" key="1">
    <source>
        <dbReference type="ARBA" id="ARBA00005495"/>
    </source>
</evidence>
<evidence type="ECO:0000256" key="2">
    <source>
        <dbReference type="ARBA" id="ARBA00022723"/>
    </source>
</evidence>
<name>A0ABW4XLW0_9GAMM</name>
<sequence>MKHSGSCHCGAIKFEFEAPEITEGLKCNCSICRRKGATMTAFAIPKSEVKIVAGEGALATYQFGSCVAKHHFCKRCGIYPFHETLRKPGHMRFNIGCLDSTDGVDVAELPFDVFDGASL</sequence>
<dbReference type="RefSeq" id="WP_345338592.1">
    <property type="nucleotide sequence ID" value="NZ_BAABLI010000006.1"/>
</dbReference>
<evidence type="ECO:0000313" key="6">
    <source>
        <dbReference type="Proteomes" id="UP001597380"/>
    </source>
</evidence>
<comment type="caution">
    <text evidence="5">The sequence shown here is derived from an EMBL/GenBank/DDBJ whole genome shotgun (WGS) entry which is preliminary data.</text>
</comment>
<gene>
    <name evidence="5" type="ORF">ACFSJ3_05445</name>
</gene>